<dbReference type="Pfam" id="PF14295">
    <property type="entry name" value="PAN_4"/>
    <property type="match status" value="3"/>
</dbReference>
<feature type="domain" description="Apple" evidence="4">
    <location>
        <begin position="621"/>
        <end position="703"/>
    </location>
</feature>
<dbReference type="InterPro" id="IPR003609">
    <property type="entry name" value="Pan_app"/>
</dbReference>
<feature type="region of interest" description="Disordered" evidence="3">
    <location>
        <begin position="1"/>
        <end position="519"/>
    </location>
</feature>
<dbReference type="SMART" id="SM00223">
    <property type="entry name" value="APPLE"/>
    <property type="match status" value="4"/>
</dbReference>
<feature type="compositionally biased region" description="Basic and acidic residues" evidence="3">
    <location>
        <begin position="397"/>
        <end position="411"/>
    </location>
</feature>
<accession>A0A2C6LH90</accession>
<evidence type="ECO:0000313" key="5">
    <source>
        <dbReference type="EMBL" id="PHJ25925.1"/>
    </source>
</evidence>
<evidence type="ECO:0000256" key="3">
    <source>
        <dbReference type="SAM" id="MobiDB-lite"/>
    </source>
</evidence>
<comment type="caution">
    <text evidence="5">The sequence shown here is derived from an EMBL/GenBank/DDBJ whole genome shotgun (WGS) entry which is preliminary data.</text>
</comment>
<evidence type="ECO:0000259" key="4">
    <source>
        <dbReference type="SMART" id="SM00223"/>
    </source>
</evidence>
<feature type="compositionally biased region" description="Low complexity" evidence="3">
    <location>
        <begin position="33"/>
        <end position="55"/>
    </location>
</feature>
<dbReference type="SUPFAM" id="SSF57414">
    <property type="entry name" value="Hairpin loop containing domain-like"/>
    <property type="match status" value="3"/>
</dbReference>
<feature type="compositionally biased region" description="Basic and acidic residues" evidence="3">
    <location>
        <begin position="361"/>
        <end position="374"/>
    </location>
</feature>
<keyword evidence="6" id="KW-1185">Reference proteome</keyword>
<feature type="compositionally biased region" description="Low complexity" evidence="3">
    <location>
        <begin position="1000"/>
        <end position="1009"/>
    </location>
</feature>
<feature type="compositionally biased region" description="Basic and acidic residues" evidence="3">
    <location>
        <begin position="491"/>
        <end position="504"/>
    </location>
</feature>
<feature type="compositionally biased region" description="Polar residues" evidence="3">
    <location>
        <begin position="76"/>
        <end position="89"/>
    </location>
</feature>
<evidence type="ECO:0000256" key="2">
    <source>
        <dbReference type="ARBA" id="ARBA00023157"/>
    </source>
</evidence>
<feature type="compositionally biased region" description="Polar residues" evidence="3">
    <location>
        <begin position="202"/>
        <end position="214"/>
    </location>
</feature>
<dbReference type="EMBL" id="MIGC01000099">
    <property type="protein sequence ID" value="PHJ25925.1"/>
    <property type="molecule type" value="Genomic_DNA"/>
</dbReference>
<dbReference type="RefSeq" id="XP_067927571.1">
    <property type="nucleotide sequence ID" value="XM_068060450.1"/>
</dbReference>
<dbReference type="CDD" id="cd01100">
    <property type="entry name" value="APPLE_Factor_XI_like"/>
    <property type="match status" value="2"/>
</dbReference>
<dbReference type="Proteomes" id="UP000221165">
    <property type="component" value="Unassembled WGS sequence"/>
</dbReference>
<name>A0A2C6LH90_9APIC</name>
<dbReference type="GO" id="GO:0006508">
    <property type="term" value="P:proteolysis"/>
    <property type="evidence" value="ECO:0007669"/>
    <property type="project" value="InterPro"/>
</dbReference>
<dbReference type="GeneID" id="94423661"/>
<dbReference type="InterPro" id="IPR000177">
    <property type="entry name" value="Apple"/>
</dbReference>
<feature type="region of interest" description="Disordered" evidence="3">
    <location>
        <begin position="992"/>
        <end position="1025"/>
    </location>
</feature>
<feature type="compositionally biased region" description="Basic residues" evidence="3">
    <location>
        <begin position="13"/>
        <end position="25"/>
    </location>
</feature>
<keyword evidence="2" id="KW-1015">Disulfide bond</keyword>
<feature type="compositionally biased region" description="Basic residues" evidence="3">
    <location>
        <begin position="505"/>
        <end position="519"/>
    </location>
</feature>
<keyword evidence="1" id="KW-0677">Repeat</keyword>
<feature type="compositionally biased region" description="Polar residues" evidence="3">
    <location>
        <begin position="434"/>
        <end position="444"/>
    </location>
</feature>
<feature type="compositionally biased region" description="Basic and acidic residues" evidence="3">
    <location>
        <begin position="253"/>
        <end position="262"/>
    </location>
</feature>
<dbReference type="Gene3D" id="3.50.4.10">
    <property type="entry name" value="Hepatocyte Growth Factor"/>
    <property type="match status" value="4"/>
</dbReference>
<evidence type="ECO:0000256" key="1">
    <source>
        <dbReference type="ARBA" id="ARBA00022737"/>
    </source>
</evidence>
<sequence>MPPPVEEANGSNPKRKEKKRKKKKRDEREAAQAGAPEVAGVEPGAAAEAPETPGADTGGNGATSVVDGKTVGASIDPTQHVASLSTTAENGEASDLKGKMKRRRKKRNGDHASSADNVLPGHVSVVQQAAPGSHVPADTQDTNPTVEEEPGGGSSQEGTIPGSVPTPRDQDNVKNLEKKRRRKEKRASGASVRPEDALLLAQKTSDMPVTQSGVSEVRPEVGEGQGESQPPRDGAQPGYREKLSWQDTLRQGEVTERRQELTKHRRQHRKQLPVEKGDTPLRRSTEEPRVDLKGQGRLRQEEVEGQPSQQPPVKPKESRGEEVREQQQLQHFGKQDRLPQKASNERTVVGQERQGLLEESPVLREQEQLRKQNQKEAAGPGKRKQDAVIQASKSKKKPSEQSELRSGSRDERKKRKSKPSGQKDGQRRNGSHRLPSSSPETSIESDVPGAAGVGGRSSRQDPPADVVVPLAESSVKSSEGVSAATPATGSDDSRTHREGEEGPKPTKRSRPRTFTKRGRWRHLDNVVPLPLSGEERASSSEWRRRLAELFKHLDSPQTIAPSEWIPVDSWTDFRGLMGALTGAVEDLKQAQAEGPRGFLSREDWLSSQREASSLPLGDDSCFERNVRYSPGSEFLIVWRGVPTATHCQALCKIASPECSFFTFMRNTLFPLWLQGSCFLLRSKTPVQPSKTRSSLVVSGPRSCSPVTPDAPPPDFITTATQTGCAGSPSICDALILPFPLGARFTQSCGPTRGGICANSALGVSCCTECDSSPENPCPDKYCYEFNVDYVDGEELRYVGAGVENRGACESLCRETEGCTHYSYFSSHLLPHHLRGSCSLRHFQETPKERVQISLARFDTPDGGDGAFSLTDRHYRENRSFALFAPLDCPLSSTAQTLSRTSAVRNRKKKSRGDKGKSDNAENLCLEKDTDFWGGDLVSFRGCESVEACRAYCTHTDGCTAFTYVPIKRRCYLKWDAAQKLSVVGHISGPRCCQSSPSPPGTSTAGGPPAMRMSDGHATVTSSACPPPRSNPCLYTGHDYTGYDLEMVPNVISAYKCYELCHNDSLCEVWTHVSYEQLCFLKASGAPHGTLARKFVRDRLVASPAAVTGFSNCDPIYDGRDST</sequence>
<dbReference type="OrthoDB" id="333840at2759"/>
<dbReference type="Pfam" id="PF00024">
    <property type="entry name" value="PAN_1"/>
    <property type="match status" value="1"/>
</dbReference>
<organism evidence="5 6">
    <name type="scientific">Cystoisospora suis</name>
    <dbReference type="NCBI Taxonomy" id="483139"/>
    <lineage>
        <taxon>Eukaryota</taxon>
        <taxon>Sar</taxon>
        <taxon>Alveolata</taxon>
        <taxon>Apicomplexa</taxon>
        <taxon>Conoidasida</taxon>
        <taxon>Coccidia</taxon>
        <taxon>Eucoccidiorida</taxon>
        <taxon>Eimeriorina</taxon>
        <taxon>Sarcocystidae</taxon>
        <taxon>Cystoisospora</taxon>
    </lineage>
</organism>
<proteinExistence type="predicted"/>
<feature type="compositionally biased region" description="Basic and acidic residues" evidence="3">
    <location>
        <begin position="272"/>
        <end position="302"/>
    </location>
</feature>
<evidence type="ECO:0000313" key="6">
    <source>
        <dbReference type="Proteomes" id="UP000221165"/>
    </source>
</evidence>
<dbReference type="GO" id="GO:0005576">
    <property type="term" value="C:extracellular region"/>
    <property type="evidence" value="ECO:0007669"/>
    <property type="project" value="InterPro"/>
</dbReference>
<feature type="compositionally biased region" description="Basic and acidic residues" evidence="3">
    <location>
        <begin position="314"/>
        <end position="325"/>
    </location>
</feature>
<gene>
    <name evidence="5" type="ORF">CSUI_000216</name>
</gene>
<feature type="domain" description="Apple" evidence="4">
    <location>
        <begin position="1032"/>
        <end position="1112"/>
    </location>
</feature>
<feature type="domain" description="Apple" evidence="4">
    <location>
        <begin position="924"/>
        <end position="992"/>
    </location>
</feature>
<feature type="region of interest" description="Disordered" evidence="3">
    <location>
        <begin position="899"/>
        <end position="919"/>
    </location>
</feature>
<reference evidence="5 6" key="1">
    <citation type="journal article" date="2017" name="Int. J. Parasitol.">
        <title>The genome of the protozoan parasite Cystoisospora suis and a reverse vaccinology approach to identify vaccine candidates.</title>
        <authorList>
            <person name="Palmieri N."/>
            <person name="Shrestha A."/>
            <person name="Ruttkowski B."/>
            <person name="Beck T."/>
            <person name="Vogl C."/>
            <person name="Tomley F."/>
            <person name="Blake D.P."/>
            <person name="Joachim A."/>
        </authorList>
    </citation>
    <scope>NUCLEOTIDE SEQUENCE [LARGE SCALE GENOMIC DNA]</scope>
    <source>
        <strain evidence="5 6">Wien I</strain>
    </source>
</reference>
<feature type="domain" description="Apple" evidence="4">
    <location>
        <begin position="782"/>
        <end position="857"/>
    </location>
</feature>
<dbReference type="AlphaFoldDB" id="A0A2C6LH90"/>
<protein>
    <submittedName>
        <fullName evidence="5">Pan domain-containing protein</fullName>
    </submittedName>
</protein>
<dbReference type="VEuPathDB" id="ToxoDB:CSUI_000216"/>
<feature type="compositionally biased region" description="Polar residues" evidence="3">
    <location>
        <begin position="474"/>
        <end position="490"/>
    </location>
</feature>
<feature type="compositionally biased region" description="Basic residues" evidence="3">
    <location>
        <begin position="99"/>
        <end position="108"/>
    </location>
</feature>